<evidence type="ECO:0000256" key="1">
    <source>
        <dbReference type="SAM" id="SignalP"/>
    </source>
</evidence>
<keyword evidence="3" id="KW-1185">Reference proteome</keyword>
<dbReference type="Proteomes" id="UP000318199">
    <property type="component" value="Unassembled WGS sequence"/>
</dbReference>
<evidence type="ECO:0000313" key="2">
    <source>
        <dbReference type="EMBL" id="TWO71100.1"/>
    </source>
</evidence>
<name>A0A562ZR68_9BURK</name>
<proteinExistence type="predicted"/>
<dbReference type="InterPro" id="IPR025421">
    <property type="entry name" value="DUF4148"/>
</dbReference>
<protein>
    <submittedName>
        <fullName evidence="2">DUF4148 domain-containing protein</fullName>
    </submittedName>
</protein>
<dbReference type="EMBL" id="VOBQ01000009">
    <property type="protein sequence ID" value="TWO71100.1"/>
    <property type="molecule type" value="Genomic_DNA"/>
</dbReference>
<comment type="caution">
    <text evidence="2">The sequence shown here is derived from an EMBL/GenBank/DDBJ whole genome shotgun (WGS) entry which is preliminary data.</text>
</comment>
<keyword evidence="1" id="KW-0732">Signal</keyword>
<evidence type="ECO:0000313" key="3">
    <source>
        <dbReference type="Proteomes" id="UP000318199"/>
    </source>
</evidence>
<reference evidence="2 3" key="1">
    <citation type="submission" date="2019-07" db="EMBL/GenBank/DDBJ databases">
        <title>Caenimonas sedimenti sp. nov., isolated from activated sludge.</title>
        <authorList>
            <person name="Xu J."/>
        </authorList>
    </citation>
    <scope>NUCLEOTIDE SEQUENCE [LARGE SCALE GENOMIC DNA]</scope>
    <source>
        <strain evidence="2 3">HX-9-20</strain>
    </source>
</reference>
<feature type="chain" id="PRO_5022027278" evidence="1">
    <location>
        <begin position="29"/>
        <end position="126"/>
    </location>
</feature>
<dbReference type="OrthoDB" id="8911088at2"/>
<organism evidence="2 3">
    <name type="scientific">Caenimonas sedimenti</name>
    <dbReference type="NCBI Taxonomy" id="2596921"/>
    <lineage>
        <taxon>Bacteria</taxon>
        <taxon>Pseudomonadati</taxon>
        <taxon>Pseudomonadota</taxon>
        <taxon>Betaproteobacteria</taxon>
        <taxon>Burkholderiales</taxon>
        <taxon>Comamonadaceae</taxon>
        <taxon>Caenimonas</taxon>
    </lineage>
</organism>
<dbReference type="AlphaFoldDB" id="A0A562ZR68"/>
<feature type="signal peptide" evidence="1">
    <location>
        <begin position="1"/>
        <end position="28"/>
    </location>
</feature>
<gene>
    <name evidence="2" type="ORF">FN976_12335</name>
</gene>
<accession>A0A562ZR68</accession>
<dbReference type="Pfam" id="PF13663">
    <property type="entry name" value="DUF4148"/>
    <property type="match status" value="1"/>
</dbReference>
<sequence>MERNLIMNRHIAAAFVVAAAAFAGSAFAETPTVVKDDFVSTASRAQVNAELVAFKQAGVNPWSTQYNPLRFVQGTRTRAQVVGEYLASRDQVAALTGEDSGSTWLAQAAPRNAFGDTLAGLPVSTR</sequence>